<evidence type="ECO:0000256" key="6">
    <source>
        <dbReference type="ARBA" id="ARBA00023141"/>
    </source>
</evidence>
<dbReference type="GO" id="GO:0000162">
    <property type="term" value="P:L-tryptophan biosynthetic process"/>
    <property type="evidence" value="ECO:0007669"/>
    <property type="project" value="UniProtKB-UniRule"/>
</dbReference>
<dbReference type="RefSeq" id="WP_070792204.1">
    <property type="nucleotide sequence ID" value="NZ_MKIR01000012.1"/>
</dbReference>
<dbReference type="FunFam" id="3.40.1030.10:FF:000002">
    <property type="entry name" value="Anthranilate phosphoribosyltransferase"/>
    <property type="match status" value="1"/>
</dbReference>
<evidence type="ECO:0000313" key="13">
    <source>
        <dbReference type="Proteomes" id="UP000178622"/>
    </source>
</evidence>
<dbReference type="InterPro" id="IPR000312">
    <property type="entry name" value="Glycosyl_Trfase_fam3"/>
</dbReference>
<evidence type="ECO:0000256" key="5">
    <source>
        <dbReference type="ARBA" id="ARBA00022822"/>
    </source>
</evidence>
<feature type="binding site" evidence="9">
    <location>
        <position position="79"/>
    </location>
    <ligand>
        <name>5-phospho-alpha-D-ribose 1-diphosphate</name>
        <dbReference type="ChEBI" id="CHEBI:58017"/>
    </ligand>
</feature>
<feature type="binding site" evidence="9">
    <location>
        <position position="225"/>
    </location>
    <ligand>
        <name>Mg(2+)</name>
        <dbReference type="ChEBI" id="CHEBI:18420"/>
        <label>2</label>
    </ligand>
</feature>
<name>A0A1E8GQ07_9LACT</name>
<comment type="catalytic activity">
    <reaction evidence="7 9">
        <text>N-(5-phospho-beta-D-ribosyl)anthranilate + diphosphate = 5-phospho-alpha-D-ribose 1-diphosphate + anthranilate</text>
        <dbReference type="Rhea" id="RHEA:11768"/>
        <dbReference type="ChEBI" id="CHEBI:16567"/>
        <dbReference type="ChEBI" id="CHEBI:18277"/>
        <dbReference type="ChEBI" id="CHEBI:33019"/>
        <dbReference type="ChEBI" id="CHEBI:58017"/>
        <dbReference type="EC" id="2.4.2.18"/>
    </reaction>
</comment>
<dbReference type="InterPro" id="IPR035902">
    <property type="entry name" value="Nuc_phospho_transferase"/>
</dbReference>
<feature type="binding site" evidence="9">
    <location>
        <position position="87"/>
    </location>
    <ligand>
        <name>5-phospho-alpha-D-ribose 1-diphosphate</name>
        <dbReference type="ChEBI" id="CHEBI:58017"/>
    </ligand>
</feature>
<evidence type="ECO:0000259" key="11">
    <source>
        <dbReference type="Pfam" id="PF02885"/>
    </source>
</evidence>
<evidence type="ECO:0000259" key="10">
    <source>
        <dbReference type="Pfam" id="PF00591"/>
    </source>
</evidence>
<evidence type="ECO:0000256" key="2">
    <source>
        <dbReference type="ARBA" id="ARBA00022605"/>
    </source>
</evidence>
<keyword evidence="5 9" id="KW-0822">Tryptophan biosynthesis</keyword>
<dbReference type="AlphaFoldDB" id="A0A1E8GQ07"/>
<dbReference type="NCBIfam" id="TIGR01245">
    <property type="entry name" value="trpD"/>
    <property type="match status" value="1"/>
</dbReference>
<comment type="similarity">
    <text evidence="9">Belongs to the anthranilate phosphoribosyltransferase family.</text>
</comment>
<keyword evidence="3 9" id="KW-0328">Glycosyltransferase</keyword>
<dbReference type="Pfam" id="PF00591">
    <property type="entry name" value="Glycos_transf_3"/>
    <property type="match status" value="1"/>
</dbReference>
<comment type="pathway">
    <text evidence="1 9">Amino-acid biosynthesis; L-tryptophan biosynthesis; L-tryptophan from chorismate: step 2/5.</text>
</comment>
<comment type="cofactor">
    <cofactor evidence="9">
        <name>Mg(2+)</name>
        <dbReference type="ChEBI" id="CHEBI:18420"/>
    </cofactor>
    <text evidence="9">Binds 2 magnesium ions per monomer.</text>
</comment>
<dbReference type="OrthoDB" id="9806430at2"/>
<feature type="binding site" evidence="9">
    <location>
        <begin position="82"/>
        <end position="83"/>
    </location>
    <ligand>
        <name>5-phospho-alpha-D-ribose 1-diphosphate</name>
        <dbReference type="ChEBI" id="CHEBI:58017"/>
    </ligand>
</feature>
<comment type="subunit">
    <text evidence="9">Homodimer.</text>
</comment>
<dbReference type="PANTHER" id="PTHR43285:SF2">
    <property type="entry name" value="ANTHRANILATE PHOSPHORIBOSYLTRANSFERASE"/>
    <property type="match status" value="1"/>
</dbReference>
<feature type="binding site" evidence="9">
    <location>
        <position position="91"/>
    </location>
    <ligand>
        <name>Mg(2+)</name>
        <dbReference type="ChEBI" id="CHEBI:18420"/>
        <label>1</label>
    </ligand>
</feature>
<evidence type="ECO:0000256" key="8">
    <source>
        <dbReference type="ARBA" id="ARBA00061188"/>
    </source>
</evidence>
<dbReference type="UniPathway" id="UPA00035">
    <property type="reaction ID" value="UER00041"/>
</dbReference>
<evidence type="ECO:0000256" key="1">
    <source>
        <dbReference type="ARBA" id="ARBA00004907"/>
    </source>
</evidence>
<evidence type="ECO:0000256" key="7">
    <source>
        <dbReference type="ARBA" id="ARBA00052328"/>
    </source>
</evidence>
<dbReference type="Pfam" id="PF02885">
    <property type="entry name" value="Glycos_trans_3N"/>
    <property type="match status" value="1"/>
</dbReference>
<evidence type="ECO:0000256" key="9">
    <source>
        <dbReference type="HAMAP-Rule" id="MF_00211"/>
    </source>
</evidence>
<comment type="caution">
    <text evidence="9">Lacks conserved residue(s) required for the propagation of feature annotation.</text>
</comment>
<dbReference type="GO" id="GO:0004048">
    <property type="term" value="F:anthranilate phosphoribosyltransferase activity"/>
    <property type="evidence" value="ECO:0007669"/>
    <property type="project" value="UniProtKB-UniRule"/>
</dbReference>
<feature type="binding site" evidence="9">
    <location>
        <position position="224"/>
    </location>
    <ligand>
        <name>Mg(2+)</name>
        <dbReference type="ChEBI" id="CHEBI:18420"/>
        <label>2</label>
    </ligand>
</feature>
<dbReference type="SUPFAM" id="SSF52418">
    <property type="entry name" value="Nucleoside phosphorylase/phosphoribosyltransferase catalytic domain"/>
    <property type="match status" value="1"/>
</dbReference>
<dbReference type="InterPro" id="IPR036320">
    <property type="entry name" value="Glycosyl_Trfase_fam3_N_dom_sf"/>
</dbReference>
<feature type="binding site" evidence="9">
    <location>
        <position position="79"/>
    </location>
    <ligand>
        <name>anthranilate</name>
        <dbReference type="ChEBI" id="CHEBI:16567"/>
        <label>1</label>
    </ligand>
</feature>
<accession>A0A1E8GQ07</accession>
<feature type="binding site" evidence="9">
    <location>
        <position position="110"/>
    </location>
    <ligand>
        <name>anthranilate</name>
        <dbReference type="ChEBI" id="CHEBI:16567"/>
        <label>1</label>
    </ligand>
</feature>
<feature type="binding site" evidence="9">
    <location>
        <begin position="89"/>
        <end position="92"/>
    </location>
    <ligand>
        <name>5-phospho-alpha-D-ribose 1-diphosphate</name>
        <dbReference type="ChEBI" id="CHEBI:58017"/>
    </ligand>
</feature>
<comment type="function">
    <text evidence="9">Catalyzes the transfer of the phosphoribosyl group of 5-phosphorylribose-1-pyrophosphate (PRPP) to anthranilate to yield N-(5'-phosphoribosyl)-anthranilate (PRA).</text>
</comment>
<organism evidence="12 13">
    <name type="scientific">Floricoccus tropicus</name>
    <dbReference type="NCBI Taxonomy" id="1859473"/>
    <lineage>
        <taxon>Bacteria</taxon>
        <taxon>Bacillati</taxon>
        <taxon>Bacillota</taxon>
        <taxon>Bacilli</taxon>
        <taxon>Lactobacillales</taxon>
        <taxon>Streptococcaceae</taxon>
        <taxon>Floricoccus</taxon>
    </lineage>
</organism>
<dbReference type="HAMAP" id="MF_00211">
    <property type="entry name" value="TrpD"/>
    <property type="match status" value="1"/>
</dbReference>
<feature type="binding site" evidence="9">
    <location>
        <position position="225"/>
    </location>
    <ligand>
        <name>Mg(2+)</name>
        <dbReference type="ChEBI" id="CHEBI:18420"/>
        <label>1</label>
    </ligand>
</feature>
<reference evidence="13" key="1">
    <citation type="submission" date="2016-09" db="EMBL/GenBank/DDBJ databases">
        <title>Draft genome sequence of a novel species of the family Streptococcaceae isolated from flowers.</title>
        <authorList>
            <person name="Chuah L.-O."/>
            <person name="Yap K.-P."/>
            <person name="Thong K.L."/>
            <person name="Liong M.T."/>
            <person name="Ahmad R."/>
            <person name="Rusul G."/>
        </authorList>
    </citation>
    <scope>NUCLEOTIDE SEQUENCE [LARGE SCALE GENOMIC DNA]</scope>
    <source>
        <strain evidence="13">DF1</strain>
    </source>
</reference>
<feature type="domain" description="Glycosyl transferase family 3 N-terminal" evidence="11">
    <location>
        <begin position="4"/>
        <end position="63"/>
    </location>
</feature>
<dbReference type="Gene3D" id="3.40.1030.10">
    <property type="entry name" value="Nucleoside phosphorylase/phosphoribosyltransferase catalytic domain"/>
    <property type="match status" value="1"/>
</dbReference>
<proteinExistence type="inferred from homology"/>
<dbReference type="GO" id="GO:0000287">
    <property type="term" value="F:magnesium ion binding"/>
    <property type="evidence" value="ECO:0007669"/>
    <property type="project" value="UniProtKB-UniRule"/>
</dbReference>
<protein>
    <recommendedName>
        <fullName evidence="9">Anthranilate phosphoribosyltransferase</fullName>
        <ecNumber evidence="9">2.4.2.18</ecNumber>
    </recommendedName>
</protein>
<evidence type="ECO:0000313" key="12">
    <source>
        <dbReference type="EMBL" id="OFI49693.1"/>
    </source>
</evidence>
<sequence length="334" mass="35979">MKVYLDKISRFENLTVEEMQEVAENIFSGLYSQGQIIAFLTALKMKGETVDEVTGLAKTMADKTVFVPTNVTDAMDNCGTGGDGSQSFNISTTTAFVLSAGGINVAKHGNRSISSKSGSADVLEELGINLSLPAEKLAQVLEEIGIVFLFAQNLHPKMKEVMPARLELGIPTIMNLIGPLINPVNLECQLLGTSKPEMLEQTAQVLNKLGRKRALVISGANGMDEASLFGVNKYAFLDKGRVSVKEFSASDIGLKEINPDDIRGGDAKENAEILLGVLHGEDSAYLETTVLNAGLGFYANGKVDSIEEGCVMARDLIKSGKALEKLELLQEYQR</sequence>
<keyword evidence="9" id="KW-0479">Metal-binding</keyword>
<feature type="binding site" evidence="9">
    <location>
        <position position="165"/>
    </location>
    <ligand>
        <name>anthranilate</name>
        <dbReference type="ChEBI" id="CHEBI:16567"/>
        <label>2</label>
    </ligand>
</feature>
<dbReference type="EC" id="2.4.2.18" evidence="9"/>
<dbReference type="Proteomes" id="UP000178622">
    <property type="component" value="Unassembled WGS sequence"/>
</dbReference>
<dbReference type="InterPro" id="IPR017459">
    <property type="entry name" value="Glycosyl_Trfase_fam3_N_dom"/>
</dbReference>
<keyword evidence="9" id="KW-0460">Magnesium</keyword>
<dbReference type="PANTHER" id="PTHR43285">
    <property type="entry name" value="ANTHRANILATE PHOSPHORIBOSYLTRANSFERASE"/>
    <property type="match status" value="1"/>
</dbReference>
<evidence type="ECO:0000256" key="3">
    <source>
        <dbReference type="ARBA" id="ARBA00022676"/>
    </source>
</evidence>
<dbReference type="Gene3D" id="1.20.970.10">
    <property type="entry name" value="Transferase, Pyrimidine Nucleoside Phosphorylase, Chain C"/>
    <property type="match status" value="1"/>
</dbReference>
<feature type="binding site" evidence="9">
    <location>
        <position position="119"/>
    </location>
    <ligand>
        <name>5-phospho-alpha-D-ribose 1-diphosphate</name>
        <dbReference type="ChEBI" id="CHEBI:58017"/>
    </ligand>
</feature>
<comment type="caution">
    <text evidence="12">The sequence shown here is derived from an EMBL/GenBank/DDBJ whole genome shotgun (WGS) entry which is preliminary data.</text>
</comment>
<comment type="similarity">
    <text evidence="8">In the C-terminal section; belongs to the anthranilate phosphoribosyltransferase family.</text>
</comment>
<dbReference type="InterPro" id="IPR005940">
    <property type="entry name" value="Anthranilate_Pribosyl_Tfrase"/>
</dbReference>
<evidence type="ECO:0000256" key="4">
    <source>
        <dbReference type="ARBA" id="ARBA00022679"/>
    </source>
</evidence>
<keyword evidence="6 9" id="KW-0057">Aromatic amino acid biosynthesis</keyword>
<keyword evidence="2 9" id="KW-0028">Amino-acid biosynthesis</keyword>
<gene>
    <name evidence="9" type="primary">trpD</name>
    <name evidence="12" type="ORF">BG261_03175</name>
</gene>
<keyword evidence="4 9" id="KW-0808">Transferase</keyword>
<dbReference type="SUPFAM" id="SSF47648">
    <property type="entry name" value="Nucleoside phosphorylase/phosphoribosyltransferase N-terminal domain"/>
    <property type="match status" value="1"/>
</dbReference>
<dbReference type="GO" id="GO:0005829">
    <property type="term" value="C:cytosol"/>
    <property type="evidence" value="ECO:0007669"/>
    <property type="project" value="TreeGrafter"/>
</dbReference>
<keyword evidence="13" id="KW-1185">Reference proteome</keyword>
<dbReference type="EMBL" id="MKIR01000012">
    <property type="protein sequence ID" value="OFI49693.1"/>
    <property type="molecule type" value="Genomic_DNA"/>
</dbReference>
<feature type="domain" description="Glycosyl transferase family 3" evidence="10">
    <location>
        <begin position="73"/>
        <end position="323"/>
    </location>
</feature>
<dbReference type="STRING" id="1859473.BG261_03175"/>
<feature type="binding site" evidence="9">
    <location>
        <begin position="107"/>
        <end position="115"/>
    </location>
    <ligand>
        <name>5-phospho-alpha-D-ribose 1-diphosphate</name>
        <dbReference type="ChEBI" id="CHEBI:58017"/>
    </ligand>
</feature>